<feature type="transmembrane region" description="Helical" evidence="1">
    <location>
        <begin position="81"/>
        <end position="104"/>
    </location>
</feature>
<accession>A0A7V2SYH4</accession>
<reference evidence="3" key="1">
    <citation type="journal article" date="2020" name="mSystems">
        <title>Genome- and Community-Level Interaction Insights into Carbon Utilization and Element Cycling Functions of Hydrothermarchaeota in Hydrothermal Sediment.</title>
        <authorList>
            <person name="Zhou Z."/>
            <person name="Liu Y."/>
            <person name="Xu W."/>
            <person name="Pan J."/>
            <person name="Luo Z.H."/>
            <person name="Li M."/>
        </authorList>
    </citation>
    <scope>NUCLEOTIDE SEQUENCE [LARGE SCALE GENOMIC DNA]</scope>
    <source>
        <strain evidence="3">HyVt-503</strain>
    </source>
</reference>
<organism evidence="3">
    <name type="scientific">Dissulfuribacter thermophilus</name>
    <dbReference type="NCBI Taxonomy" id="1156395"/>
    <lineage>
        <taxon>Bacteria</taxon>
        <taxon>Pseudomonadati</taxon>
        <taxon>Thermodesulfobacteriota</taxon>
        <taxon>Dissulfuribacteria</taxon>
        <taxon>Dissulfuribacterales</taxon>
        <taxon>Dissulfuribacteraceae</taxon>
        <taxon>Dissulfuribacter</taxon>
    </lineage>
</organism>
<evidence type="ECO:0000256" key="1">
    <source>
        <dbReference type="SAM" id="Phobius"/>
    </source>
</evidence>
<feature type="transmembrane region" description="Helical" evidence="1">
    <location>
        <begin position="24"/>
        <end position="43"/>
    </location>
</feature>
<comment type="caution">
    <text evidence="3">The sequence shown here is derived from an EMBL/GenBank/DDBJ whole genome shotgun (WGS) entry which is preliminary data.</text>
</comment>
<dbReference type="PANTHER" id="PTHR22911:SF137">
    <property type="entry name" value="SOLUTE CARRIER FAMILY 35 MEMBER G2-RELATED"/>
    <property type="match status" value="1"/>
</dbReference>
<sequence>MISLVLYGFWGFFPKLSVREIDPLSALLYEIVGALFVGLLVLLGTGPKVQFTPPGFWFAFFTGVSGMVGTLFFFKAAKDGPISVVVSLTALYPLITIILAAFLLKEPLTLRQFLGMGLALIAIFLMSS</sequence>
<dbReference type="InterPro" id="IPR037185">
    <property type="entry name" value="EmrE-like"/>
</dbReference>
<feature type="transmembrane region" description="Helical" evidence="1">
    <location>
        <begin position="110"/>
        <end position="127"/>
    </location>
</feature>
<dbReference type="Pfam" id="PF00892">
    <property type="entry name" value="EamA"/>
    <property type="match status" value="1"/>
</dbReference>
<dbReference type="SUPFAM" id="SSF103481">
    <property type="entry name" value="Multidrug resistance efflux transporter EmrE"/>
    <property type="match status" value="1"/>
</dbReference>
<gene>
    <name evidence="3" type="ORF">ENJ63_02230</name>
</gene>
<name>A0A7V2SYH4_9BACT</name>
<dbReference type="Proteomes" id="UP000885797">
    <property type="component" value="Unassembled WGS sequence"/>
</dbReference>
<feature type="transmembrane region" description="Helical" evidence="1">
    <location>
        <begin position="55"/>
        <end position="74"/>
    </location>
</feature>
<dbReference type="PANTHER" id="PTHR22911">
    <property type="entry name" value="ACYL-MALONYL CONDENSING ENZYME-RELATED"/>
    <property type="match status" value="1"/>
</dbReference>
<evidence type="ECO:0000259" key="2">
    <source>
        <dbReference type="Pfam" id="PF00892"/>
    </source>
</evidence>
<dbReference type="Gene3D" id="1.10.3730.20">
    <property type="match status" value="1"/>
</dbReference>
<dbReference type="EMBL" id="DRND01000186">
    <property type="protein sequence ID" value="HFC46680.1"/>
    <property type="molecule type" value="Genomic_DNA"/>
</dbReference>
<protein>
    <submittedName>
        <fullName evidence="3">EamA family transporter</fullName>
    </submittedName>
</protein>
<keyword evidence="1" id="KW-0472">Membrane</keyword>
<dbReference type="GO" id="GO:0016020">
    <property type="term" value="C:membrane"/>
    <property type="evidence" value="ECO:0007669"/>
    <property type="project" value="InterPro"/>
</dbReference>
<dbReference type="AlphaFoldDB" id="A0A7V2SYH4"/>
<feature type="domain" description="EamA" evidence="2">
    <location>
        <begin position="2"/>
        <end position="127"/>
    </location>
</feature>
<evidence type="ECO:0000313" key="3">
    <source>
        <dbReference type="EMBL" id="HFC46680.1"/>
    </source>
</evidence>
<proteinExistence type="predicted"/>
<keyword evidence="1" id="KW-0812">Transmembrane</keyword>
<dbReference type="InterPro" id="IPR000620">
    <property type="entry name" value="EamA_dom"/>
</dbReference>
<keyword evidence="1" id="KW-1133">Transmembrane helix</keyword>